<evidence type="ECO:0000313" key="2">
    <source>
        <dbReference type="EMBL" id="PTX62046.1"/>
    </source>
</evidence>
<feature type="transmembrane region" description="Helical" evidence="1">
    <location>
        <begin position="75"/>
        <end position="92"/>
    </location>
</feature>
<evidence type="ECO:0000256" key="1">
    <source>
        <dbReference type="SAM" id="Phobius"/>
    </source>
</evidence>
<dbReference type="RefSeq" id="WP_108114275.1">
    <property type="nucleotide sequence ID" value="NZ_QBKT01000003.1"/>
</dbReference>
<keyword evidence="1" id="KW-0472">Membrane</keyword>
<name>A0A2T6C153_9FLAO</name>
<sequence length="208" mass="23875">MEELDLLKKDWKKQEAYQPKLSYNDIDKMMVKKSSSLVKWVFYVSLLELGFGIAIVLLALLIQPDLLNDSSMPSWLNWFFYASSAVVFYFIYKFFINYKKISTTSSVKDLMKNIMTTRRTVKHYVMYSLSVIALTVCIAIPTGYIEGAGGMDMFKAEATLSQYLLLAVGTIVAACLVVALFYGIYYLIYGLLTKKLKKNYRELKQLKS</sequence>
<keyword evidence="3" id="KW-1185">Reference proteome</keyword>
<accession>A0A2T6C153</accession>
<comment type="caution">
    <text evidence="2">The sequence shown here is derived from an EMBL/GenBank/DDBJ whole genome shotgun (WGS) entry which is preliminary data.</text>
</comment>
<dbReference type="Proteomes" id="UP000244090">
    <property type="component" value="Unassembled WGS sequence"/>
</dbReference>
<feature type="transmembrane region" description="Helical" evidence="1">
    <location>
        <begin position="124"/>
        <end position="144"/>
    </location>
</feature>
<proteinExistence type="predicted"/>
<dbReference type="OrthoDB" id="709028at2"/>
<dbReference type="AlphaFoldDB" id="A0A2T6C153"/>
<feature type="transmembrane region" description="Helical" evidence="1">
    <location>
        <begin position="40"/>
        <end position="63"/>
    </location>
</feature>
<protein>
    <submittedName>
        <fullName evidence="2">Uncharacterized protein</fullName>
    </submittedName>
</protein>
<evidence type="ECO:0000313" key="3">
    <source>
        <dbReference type="Proteomes" id="UP000244090"/>
    </source>
</evidence>
<keyword evidence="1" id="KW-0812">Transmembrane</keyword>
<feature type="transmembrane region" description="Helical" evidence="1">
    <location>
        <begin position="164"/>
        <end position="188"/>
    </location>
</feature>
<keyword evidence="1" id="KW-1133">Transmembrane helix</keyword>
<reference evidence="2 3" key="1">
    <citation type="submission" date="2018-04" db="EMBL/GenBank/DDBJ databases">
        <title>Genomic Encyclopedia of Archaeal and Bacterial Type Strains, Phase II (KMG-II): from individual species to whole genera.</title>
        <authorList>
            <person name="Goeker M."/>
        </authorList>
    </citation>
    <scope>NUCLEOTIDE SEQUENCE [LARGE SCALE GENOMIC DNA]</scope>
    <source>
        <strain evidence="2 3">DSM 25731</strain>
    </source>
</reference>
<dbReference type="EMBL" id="QBKT01000003">
    <property type="protein sequence ID" value="PTX62046.1"/>
    <property type="molecule type" value="Genomic_DNA"/>
</dbReference>
<gene>
    <name evidence="2" type="ORF">C8N46_103144</name>
</gene>
<organism evidence="2 3">
    <name type="scientific">Kordia periserrulae</name>
    <dbReference type="NCBI Taxonomy" id="701523"/>
    <lineage>
        <taxon>Bacteria</taxon>
        <taxon>Pseudomonadati</taxon>
        <taxon>Bacteroidota</taxon>
        <taxon>Flavobacteriia</taxon>
        <taxon>Flavobacteriales</taxon>
        <taxon>Flavobacteriaceae</taxon>
        <taxon>Kordia</taxon>
    </lineage>
</organism>